<proteinExistence type="predicted"/>
<gene>
    <name evidence="2" type="ORF">A2719_01595</name>
</gene>
<dbReference type="CDD" id="cd07247">
    <property type="entry name" value="SgaA_N_like"/>
    <property type="match status" value="1"/>
</dbReference>
<dbReference type="AlphaFoldDB" id="A0A1G2FZL4"/>
<dbReference type="Pfam" id="PF22677">
    <property type="entry name" value="Ble-like_N"/>
    <property type="match status" value="1"/>
</dbReference>
<evidence type="ECO:0000313" key="3">
    <source>
        <dbReference type="Proteomes" id="UP000177480"/>
    </source>
</evidence>
<comment type="caution">
    <text evidence="2">The sequence shown here is derived from an EMBL/GenBank/DDBJ whole genome shotgun (WGS) entry which is preliminary data.</text>
</comment>
<dbReference type="InterPro" id="IPR037523">
    <property type="entry name" value="VOC_core"/>
</dbReference>
<dbReference type="InterPro" id="IPR053863">
    <property type="entry name" value="Glyoxy/Ble-like_N"/>
</dbReference>
<dbReference type="EMBL" id="MHNK01000020">
    <property type="protein sequence ID" value="OGZ43038.1"/>
    <property type="molecule type" value="Genomic_DNA"/>
</dbReference>
<feature type="domain" description="VOC" evidence="1">
    <location>
        <begin position="3"/>
        <end position="127"/>
    </location>
</feature>
<dbReference type="InterPro" id="IPR029068">
    <property type="entry name" value="Glyas_Bleomycin-R_OHBP_Dase"/>
</dbReference>
<evidence type="ECO:0000313" key="2">
    <source>
        <dbReference type="EMBL" id="OGZ43038.1"/>
    </source>
</evidence>
<dbReference type="PROSITE" id="PS51819">
    <property type="entry name" value="VOC"/>
    <property type="match status" value="1"/>
</dbReference>
<accession>A0A1G2FZL4</accession>
<evidence type="ECO:0000259" key="1">
    <source>
        <dbReference type="PROSITE" id="PS51819"/>
    </source>
</evidence>
<dbReference type="Proteomes" id="UP000177480">
    <property type="component" value="Unassembled WGS sequence"/>
</dbReference>
<sequence length="132" mass="14361">MNRVIHFEIHAEDVERAKKFYGDVFGWTFEGWPMGETTYWGIMTAPKGSAEAGINGGFVQRKGAAPADGQPVSAYVCTVQVENLDETITNIETAGGTLALPKFAIPGMAWQAYYKDTEGNIFGVHQPDTSAI</sequence>
<dbReference type="STRING" id="1802114.A2719_01595"/>
<protein>
    <submittedName>
        <fullName evidence="2">Glyoxalase</fullName>
    </submittedName>
</protein>
<organism evidence="2 3">
    <name type="scientific">Candidatus Ryanbacteria bacterium RIFCSPHIGHO2_01_FULL_45_22</name>
    <dbReference type="NCBI Taxonomy" id="1802114"/>
    <lineage>
        <taxon>Bacteria</taxon>
        <taxon>Candidatus Ryaniibacteriota</taxon>
    </lineage>
</organism>
<dbReference type="Gene3D" id="3.10.180.10">
    <property type="entry name" value="2,3-Dihydroxybiphenyl 1,2-Dioxygenase, domain 1"/>
    <property type="match status" value="1"/>
</dbReference>
<dbReference type="PANTHER" id="PTHR33993:SF2">
    <property type="entry name" value="VOC DOMAIN-CONTAINING PROTEIN"/>
    <property type="match status" value="1"/>
</dbReference>
<reference evidence="2 3" key="1">
    <citation type="journal article" date="2016" name="Nat. Commun.">
        <title>Thousands of microbial genomes shed light on interconnected biogeochemical processes in an aquifer system.</title>
        <authorList>
            <person name="Anantharaman K."/>
            <person name="Brown C.T."/>
            <person name="Hug L.A."/>
            <person name="Sharon I."/>
            <person name="Castelle C.J."/>
            <person name="Probst A.J."/>
            <person name="Thomas B.C."/>
            <person name="Singh A."/>
            <person name="Wilkins M.J."/>
            <person name="Karaoz U."/>
            <person name="Brodie E.L."/>
            <person name="Williams K.H."/>
            <person name="Hubbard S.S."/>
            <person name="Banfield J.F."/>
        </authorList>
    </citation>
    <scope>NUCLEOTIDE SEQUENCE [LARGE SCALE GENOMIC DNA]</scope>
</reference>
<dbReference type="PANTHER" id="PTHR33993">
    <property type="entry name" value="GLYOXALASE-RELATED"/>
    <property type="match status" value="1"/>
</dbReference>
<dbReference type="SUPFAM" id="SSF54593">
    <property type="entry name" value="Glyoxalase/Bleomycin resistance protein/Dihydroxybiphenyl dioxygenase"/>
    <property type="match status" value="1"/>
</dbReference>
<dbReference type="InterPro" id="IPR052164">
    <property type="entry name" value="Anthracycline_SecMetBiosynth"/>
</dbReference>
<name>A0A1G2FZL4_9BACT</name>